<organism evidence="2 3">
    <name type="scientific">Pleurodeles waltl</name>
    <name type="common">Iberian ribbed newt</name>
    <dbReference type="NCBI Taxonomy" id="8319"/>
    <lineage>
        <taxon>Eukaryota</taxon>
        <taxon>Metazoa</taxon>
        <taxon>Chordata</taxon>
        <taxon>Craniata</taxon>
        <taxon>Vertebrata</taxon>
        <taxon>Euteleostomi</taxon>
        <taxon>Amphibia</taxon>
        <taxon>Batrachia</taxon>
        <taxon>Caudata</taxon>
        <taxon>Salamandroidea</taxon>
        <taxon>Salamandridae</taxon>
        <taxon>Pleurodelinae</taxon>
        <taxon>Pleurodeles</taxon>
    </lineage>
</organism>
<dbReference type="AlphaFoldDB" id="A0AAV7SEI4"/>
<dbReference type="Proteomes" id="UP001066276">
    <property type="component" value="Chromosome 4_2"/>
</dbReference>
<protein>
    <submittedName>
        <fullName evidence="2">Uncharacterized protein</fullName>
    </submittedName>
</protein>
<gene>
    <name evidence="2" type="ORF">NDU88_002881</name>
</gene>
<comment type="caution">
    <text evidence="2">The sequence shown here is derived from an EMBL/GenBank/DDBJ whole genome shotgun (WGS) entry which is preliminary data.</text>
</comment>
<feature type="region of interest" description="Disordered" evidence="1">
    <location>
        <begin position="30"/>
        <end position="72"/>
    </location>
</feature>
<accession>A0AAV7SEI4</accession>
<reference evidence="2" key="1">
    <citation type="journal article" date="2022" name="bioRxiv">
        <title>Sequencing and chromosome-scale assembly of the giantPleurodeles waltlgenome.</title>
        <authorList>
            <person name="Brown T."/>
            <person name="Elewa A."/>
            <person name="Iarovenko S."/>
            <person name="Subramanian E."/>
            <person name="Araus A.J."/>
            <person name="Petzold A."/>
            <person name="Susuki M."/>
            <person name="Suzuki K.-i.T."/>
            <person name="Hayashi T."/>
            <person name="Toyoda A."/>
            <person name="Oliveira C."/>
            <person name="Osipova E."/>
            <person name="Leigh N.D."/>
            <person name="Simon A."/>
            <person name="Yun M.H."/>
        </authorList>
    </citation>
    <scope>NUCLEOTIDE SEQUENCE</scope>
    <source>
        <strain evidence="2">20211129_DDA</strain>
        <tissue evidence="2">Liver</tissue>
    </source>
</reference>
<sequence length="129" mass="14294">MRGESSEDDVEEVSCAATGRDCAARPLILGDRGEVDARGPPWSARAGAQLPLTPERRGGGEKRDRGPPPHKDTIIRVENALADELRWFLSSVDFHFHPHEFMEMTDSLGMPKRVLLVKKDNALLLTFSS</sequence>
<evidence type="ECO:0000313" key="3">
    <source>
        <dbReference type="Proteomes" id="UP001066276"/>
    </source>
</evidence>
<evidence type="ECO:0000256" key="1">
    <source>
        <dbReference type="SAM" id="MobiDB-lite"/>
    </source>
</evidence>
<name>A0AAV7SEI4_PLEWA</name>
<dbReference type="EMBL" id="JANPWB010000008">
    <property type="protein sequence ID" value="KAJ1162413.1"/>
    <property type="molecule type" value="Genomic_DNA"/>
</dbReference>
<keyword evidence="3" id="KW-1185">Reference proteome</keyword>
<feature type="compositionally biased region" description="Basic and acidic residues" evidence="1">
    <location>
        <begin position="54"/>
        <end position="72"/>
    </location>
</feature>
<evidence type="ECO:0000313" key="2">
    <source>
        <dbReference type="EMBL" id="KAJ1162413.1"/>
    </source>
</evidence>
<proteinExistence type="predicted"/>